<dbReference type="CDD" id="cd09872">
    <property type="entry name" value="PIN_Sll0205-like"/>
    <property type="match status" value="1"/>
</dbReference>
<keyword evidence="3" id="KW-1185">Reference proteome</keyword>
<dbReference type="InterPro" id="IPR029060">
    <property type="entry name" value="PIN-like_dom_sf"/>
</dbReference>
<reference evidence="2 3" key="1">
    <citation type="submission" date="2019-02" db="EMBL/GenBank/DDBJ databases">
        <title>Deep-cultivation of Planctomycetes and their phenomic and genomic characterization uncovers novel biology.</title>
        <authorList>
            <person name="Wiegand S."/>
            <person name="Jogler M."/>
            <person name="Boedeker C."/>
            <person name="Pinto D."/>
            <person name="Vollmers J."/>
            <person name="Rivas-Marin E."/>
            <person name="Kohn T."/>
            <person name="Peeters S.H."/>
            <person name="Heuer A."/>
            <person name="Rast P."/>
            <person name="Oberbeckmann S."/>
            <person name="Bunk B."/>
            <person name="Jeske O."/>
            <person name="Meyerdierks A."/>
            <person name="Storesund J.E."/>
            <person name="Kallscheuer N."/>
            <person name="Luecker S."/>
            <person name="Lage O.M."/>
            <person name="Pohl T."/>
            <person name="Merkel B.J."/>
            <person name="Hornburger P."/>
            <person name="Mueller R.-W."/>
            <person name="Bruemmer F."/>
            <person name="Labrenz M."/>
            <person name="Spormann A.M."/>
            <person name="Op Den Camp H."/>
            <person name="Overmann J."/>
            <person name="Amann R."/>
            <person name="Jetten M.S.M."/>
            <person name="Mascher T."/>
            <person name="Medema M.H."/>
            <person name="Devos D.P."/>
            <person name="Kaster A.-K."/>
            <person name="Ovreas L."/>
            <person name="Rohde M."/>
            <person name="Galperin M.Y."/>
            <person name="Jogler C."/>
        </authorList>
    </citation>
    <scope>NUCLEOTIDE SEQUENCE [LARGE SCALE GENOMIC DNA]</scope>
    <source>
        <strain evidence="2 3">Pla100</strain>
    </source>
</reference>
<evidence type="ECO:0000313" key="2">
    <source>
        <dbReference type="EMBL" id="TWU01638.1"/>
    </source>
</evidence>
<dbReference type="Gene3D" id="3.40.50.1010">
    <property type="entry name" value="5'-nuclease"/>
    <property type="match status" value="1"/>
</dbReference>
<accession>A0A5C6AQ28</accession>
<dbReference type="OrthoDB" id="9798990at2"/>
<dbReference type="AlphaFoldDB" id="A0A5C6AQ28"/>
<gene>
    <name evidence="2" type="ORF">Pla100_13730</name>
</gene>
<evidence type="ECO:0000313" key="3">
    <source>
        <dbReference type="Proteomes" id="UP000316213"/>
    </source>
</evidence>
<dbReference type="Proteomes" id="UP000316213">
    <property type="component" value="Unassembled WGS sequence"/>
</dbReference>
<sequence length="128" mass="14461">MRVLLDTHTLYWFIEGDAKLSTPAAAVIGEPTNTILFSPASYWEMAIKISLGKWQLNQPYSDFIDIALVNYGFEILNISPGHTAELLNLPFYHRDPFDRLLIAQAIAEGVEVVSADTQFDAYPVNRTW</sequence>
<evidence type="ECO:0000259" key="1">
    <source>
        <dbReference type="Pfam" id="PF01850"/>
    </source>
</evidence>
<organism evidence="2 3">
    <name type="scientific">Neorhodopirellula pilleata</name>
    <dbReference type="NCBI Taxonomy" id="2714738"/>
    <lineage>
        <taxon>Bacteria</taxon>
        <taxon>Pseudomonadati</taxon>
        <taxon>Planctomycetota</taxon>
        <taxon>Planctomycetia</taxon>
        <taxon>Pirellulales</taxon>
        <taxon>Pirellulaceae</taxon>
        <taxon>Neorhodopirellula</taxon>
    </lineage>
</organism>
<dbReference type="InterPro" id="IPR052919">
    <property type="entry name" value="TA_system_RNase"/>
</dbReference>
<dbReference type="EMBL" id="SJPM01000002">
    <property type="protein sequence ID" value="TWU01638.1"/>
    <property type="molecule type" value="Genomic_DNA"/>
</dbReference>
<dbReference type="Pfam" id="PF01850">
    <property type="entry name" value="PIN"/>
    <property type="match status" value="1"/>
</dbReference>
<name>A0A5C6AQ28_9BACT</name>
<feature type="domain" description="PIN" evidence="1">
    <location>
        <begin position="3"/>
        <end position="123"/>
    </location>
</feature>
<dbReference type="PANTHER" id="PTHR36173">
    <property type="entry name" value="RIBONUCLEASE VAPC16-RELATED"/>
    <property type="match status" value="1"/>
</dbReference>
<dbReference type="InterPro" id="IPR041705">
    <property type="entry name" value="PIN_Sll0205"/>
</dbReference>
<comment type="caution">
    <text evidence="2">The sequence shown here is derived from an EMBL/GenBank/DDBJ whole genome shotgun (WGS) entry which is preliminary data.</text>
</comment>
<dbReference type="SUPFAM" id="SSF88723">
    <property type="entry name" value="PIN domain-like"/>
    <property type="match status" value="1"/>
</dbReference>
<dbReference type="PANTHER" id="PTHR36173:SF2">
    <property type="entry name" value="RIBONUCLEASE VAPC16"/>
    <property type="match status" value="1"/>
</dbReference>
<protein>
    <submittedName>
        <fullName evidence="2">PIN domain protein</fullName>
    </submittedName>
</protein>
<dbReference type="InterPro" id="IPR002716">
    <property type="entry name" value="PIN_dom"/>
</dbReference>
<proteinExistence type="predicted"/>